<gene>
    <name evidence="1" type="ORF">SAMN04488522_104458</name>
</gene>
<evidence type="ECO:0000313" key="1">
    <source>
        <dbReference type="EMBL" id="SHG09678.1"/>
    </source>
</evidence>
<proteinExistence type="predicted"/>
<dbReference type="EMBL" id="FQUQ01000004">
    <property type="protein sequence ID" value="SHG09678.1"/>
    <property type="molecule type" value="Genomic_DNA"/>
</dbReference>
<name>A0A1M5H148_9SPHI</name>
<dbReference type="OrthoDB" id="1433107at2"/>
<dbReference type="STRING" id="288992.SAMN04488522_104458"/>
<dbReference type="AlphaFoldDB" id="A0A1M5H148"/>
<dbReference type="Proteomes" id="UP000184287">
    <property type="component" value="Unassembled WGS sequence"/>
</dbReference>
<accession>A0A1M5H148</accession>
<reference evidence="2" key="1">
    <citation type="submission" date="2016-11" db="EMBL/GenBank/DDBJ databases">
        <authorList>
            <person name="Varghese N."/>
            <person name="Submissions S."/>
        </authorList>
    </citation>
    <scope>NUCLEOTIDE SEQUENCE [LARGE SCALE GENOMIC DNA]</scope>
    <source>
        <strain evidence="2">DSM 16990</strain>
    </source>
</reference>
<organism evidence="1 2">
    <name type="scientific">Pedobacter caeni</name>
    <dbReference type="NCBI Taxonomy" id="288992"/>
    <lineage>
        <taxon>Bacteria</taxon>
        <taxon>Pseudomonadati</taxon>
        <taxon>Bacteroidota</taxon>
        <taxon>Sphingobacteriia</taxon>
        <taxon>Sphingobacteriales</taxon>
        <taxon>Sphingobacteriaceae</taxon>
        <taxon>Pedobacter</taxon>
    </lineage>
</organism>
<evidence type="ECO:0000313" key="2">
    <source>
        <dbReference type="Proteomes" id="UP000184287"/>
    </source>
</evidence>
<dbReference type="RefSeq" id="WP_073233130.1">
    <property type="nucleotide sequence ID" value="NZ_FQUQ01000004.1"/>
</dbReference>
<sequence length="278" mass="32136">MKVRYRVFKDFNQEEVEKLRTLGIDVVPGFDAFLLDVDHARLGVVKKIIAEEWDHAISLETEFSEEDRRNSSFLHVYPAKLIGYPQPESAGYEFPFDLYPYLKDVFEIENKDPEFGLLKGKQIGSYQLKKEPHWGSSSVGSAFWIQDSIFVRPEIYKTIFQPLGIKSMPVLEYKTKRELKKVLQILPQGISNADLDINNHHVNEIEKVEQWGINKYILKGEGFYPDFKSAPGDLDFFMTKEHFGGGGFTVRAIIISQKLYRLLEQNKIKGLNYEPMAC</sequence>
<keyword evidence="2" id="KW-1185">Reference proteome</keyword>
<protein>
    <submittedName>
        <fullName evidence="1">Uncharacterized protein</fullName>
    </submittedName>
</protein>